<evidence type="ECO:0000259" key="2">
    <source>
        <dbReference type="PROSITE" id="PS50532"/>
    </source>
</evidence>
<protein>
    <submittedName>
        <fullName evidence="4">IS21 family transposase</fullName>
    </submittedName>
</protein>
<dbReference type="InterPro" id="IPR001584">
    <property type="entry name" value="Integrase_cat-core"/>
</dbReference>
<dbReference type="Pfam" id="PF13412">
    <property type="entry name" value="HTH_24"/>
    <property type="match status" value="1"/>
</dbReference>
<sequence length="519" mass="58368">MPTERLAMRRVRDVIRMKAAGLPSREIARRVGAAPSTVRLALRRFEAAGLSWPLPDDVTDTVLELRLFAKTGNGNRQGHRRIAEPDWATVHRELKRKHVTLSILWEEYIATEPGGYRYSRFCELYRAWEGRLSVTMRQAHAAGDKLFVDYAGDGVPVVVDRLTGERRTAQIFVAVLGASSFTYAQATWTQGLAAWISAHVGAFAAIGGIPALVVPDNTKVAVIKASLYDPQINRTYAEMAAHYGTAILPARPRKPRDKAKVEQAVLIVERWLLGRLRHRTFYSLAEVNAAIGELLTRLNEERPIRRLGVTRRRLLEEVDRPALKPLPASPYVLAEWRIRRVSLDYHVEVEKHYYSVPHRFARAEVEVEVRFTARTVEIFHKGERIAAHQRMSGNHKHTTVPEHMASSHRRYAGWTIARIRQDAAAIGPATSALGDLILDERSHPEQGFRACLGILRLAASYGRERLDAAAARAIDIGARTYGSVKSILANNLDRRSAHQRSADDAPILHANIRGPRYYN</sequence>
<comment type="similarity">
    <text evidence="1">Belongs to the transposase IS21/IS408/IS1162 family.</text>
</comment>
<comment type="caution">
    <text evidence="4">The sequence shown here is derived from an EMBL/GenBank/DDBJ whole genome shotgun (WGS) entry which is preliminary data.</text>
</comment>
<name>A0A1X3HG20_9BRAD</name>
<dbReference type="PANTHER" id="PTHR35004">
    <property type="entry name" value="TRANSPOSASE RV3428C-RELATED"/>
    <property type="match status" value="1"/>
</dbReference>
<evidence type="ECO:0000313" key="5">
    <source>
        <dbReference type="Proteomes" id="UP000193553"/>
    </source>
</evidence>
<evidence type="ECO:0000256" key="1">
    <source>
        <dbReference type="ARBA" id="ARBA00009277"/>
    </source>
</evidence>
<dbReference type="SUPFAM" id="SSF53098">
    <property type="entry name" value="Ribonuclease H-like"/>
    <property type="match status" value="1"/>
</dbReference>
<dbReference type="Gene3D" id="3.30.420.10">
    <property type="entry name" value="Ribonuclease H-like superfamily/Ribonuclease H"/>
    <property type="match status" value="1"/>
</dbReference>
<dbReference type="PROSITE" id="PS50994">
    <property type="entry name" value="INTEGRASE"/>
    <property type="match status" value="1"/>
</dbReference>
<feature type="domain" description="Integrase catalytic" evidence="3">
    <location>
        <begin position="138"/>
        <end position="319"/>
    </location>
</feature>
<dbReference type="GO" id="GO:0003676">
    <property type="term" value="F:nucleic acid binding"/>
    <property type="evidence" value="ECO:0007669"/>
    <property type="project" value="InterPro"/>
</dbReference>
<dbReference type="NCBIfam" id="NF033546">
    <property type="entry name" value="transpos_IS21"/>
    <property type="match status" value="1"/>
</dbReference>
<dbReference type="PANTHER" id="PTHR35004:SF8">
    <property type="entry name" value="TRANSPOSASE RV3428C-RELATED"/>
    <property type="match status" value="1"/>
</dbReference>
<organism evidence="4 5">
    <name type="scientific">Bradyrhizobium canariense</name>
    <dbReference type="NCBI Taxonomy" id="255045"/>
    <lineage>
        <taxon>Bacteria</taxon>
        <taxon>Pseudomonadati</taxon>
        <taxon>Pseudomonadota</taxon>
        <taxon>Alphaproteobacteria</taxon>
        <taxon>Hyphomicrobiales</taxon>
        <taxon>Nitrobacteraceae</taxon>
        <taxon>Bradyrhizobium</taxon>
    </lineage>
</organism>
<dbReference type="Pfam" id="PF22483">
    <property type="entry name" value="Mu-transpos_C_2"/>
    <property type="match status" value="1"/>
</dbReference>
<dbReference type="InterPro" id="IPR036397">
    <property type="entry name" value="RNaseH_sf"/>
</dbReference>
<dbReference type="InterPro" id="IPR017895">
    <property type="entry name" value="HTH_IS408/IS1162_type"/>
</dbReference>
<dbReference type="EMBL" id="NAFI01000092">
    <property type="protein sequence ID" value="OSJ19604.1"/>
    <property type="molecule type" value="Genomic_DNA"/>
</dbReference>
<reference evidence="4 5" key="1">
    <citation type="submission" date="2017-03" db="EMBL/GenBank/DDBJ databases">
        <title>Whole genome sequences of fourteen strains of Bradyrhizobium canariense and one strain of Bradyrhizobium japonicum isolated from Lupinus (Papilionoideae: Genisteae) species in Algeria.</title>
        <authorList>
            <person name="Crovadore J."/>
            <person name="Chekireb D."/>
            <person name="Brachmann A."/>
            <person name="Chablais R."/>
            <person name="Cochard B."/>
            <person name="Lefort F."/>
        </authorList>
    </citation>
    <scope>NUCLEOTIDE SEQUENCE [LARGE SCALE GENOMIC DNA]</scope>
    <source>
        <strain evidence="4 5">UBMA195</strain>
    </source>
</reference>
<proteinExistence type="inferred from homology"/>
<evidence type="ECO:0000259" key="3">
    <source>
        <dbReference type="PROSITE" id="PS50994"/>
    </source>
</evidence>
<feature type="domain" description="HTH IS408-type" evidence="2">
    <location>
        <begin position="11"/>
        <end position="94"/>
    </location>
</feature>
<dbReference type="Proteomes" id="UP000193553">
    <property type="component" value="Unassembled WGS sequence"/>
</dbReference>
<dbReference type="InterPro" id="IPR012337">
    <property type="entry name" value="RNaseH-like_sf"/>
</dbReference>
<dbReference type="GO" id="GO:0015074">
    <property type="term" value="P:DNA integration"/>
    <property type="evidence" value="ECO:0007669"/>
    <property type="project" value="InterPro"/>
</dbReference>
<dbReference type="AlphaFoldDB" id="A0A1X3HG20"/>
<evidence type="ECO:0000313" key="4">
    <source>
        <dbReference type="EMBL" id="OSJ19604.1"/>
    </source>
</evidence>
<dbReference type="InterPro" id="IPR054353">
    <property type="entry name" value="IstA-like_C"/>
</dbReference>
<gene>
    <name evidence="4" type="ORF">BSZ18_00410</name>
</gene>
<dbReference type="PROSITE" id="PS50532">
    <property type="entry name" value="HTH_IS408"/>
    <property type="match status" value="1"/>
</dbReference>
<accession>A0A1X3HG20</accession>